<reference evidence="1 2" key="1">
    <citation type="journal article" date="2016" name="Mol. Biol. Evol.">
        <title>Comparative Genomics of Early-Diverging Mushroom-Forming Fungi Provides Insights into the Origins of Lignocellulose Decay Capabilities.</title>
        <authorList>
            <person name="Nagy L.G."/>
            <person name="Riley R."/>
            <person name="Tritt A."/>
            <person name="Adam C."/>
            <person name="Daum C."/>
            <person name="Floudas D."/>
            <person name="Sun H."/>
            <person name="Yadav J.S."/>
            <person name="Pangilinan J."/>
            <person name="Larsson K.H."/>
            <person name="Matsuura K."/>
            <person name="Barry K."/>
            <person name="Labutti K."/>
            <person name="Kuo R."/>
            <person name="Ohm R.A."/>
            <person name="Bhattacharya S.S."/>
            <person name="Shirouzu T."/>
            <person name="Yoshinaga Y."/>
            <person name="Martin F.M."/>
            <person name="Grigoriev I.V."/>
            <person name="Hibbett D.S."/>
        </authorList>
    </citation>
    <scope>NUCLEOTIDE SEQUENCE [LARGE SCALE GENOMIC DNA]</scope>
    <source>
        <strain evidence="1 2">HHB12029</strain>
    </source>
</reference>
<dbReference type="Proteomes" id="UP000077266">
    <property type="component" value="Unassembled WGS sequence"/>
</dbReference>
<sequence length="534" mass="59743">MDPLAGAPQHLALFCDLAGSNREPTKQERRDINAVLAAVSNAHSRQLADLRTREAEANRALAIVTLGHAEPDQVRAALEQYNSCVLARSIAEDHPLSTNPAYRLLQTIIHPIRSIPPNILALIFQRAVDDAAGTASTAYDRAIAWRLAAVSASWRRVALRTHVIWRLVTLDLSKLTLDYRAWLLMVTHRAGVAVLFDVRVEGDDMWGVSNNGIMDAILEYLPARRNVKVVLDIDDNVHRLCNLYTSDTQDAASTSQVEEVQFVGAQFPCFPPCQSHTPNLRRVTVSLCQLQGPFRWETMYGVLRTYRSEIVPVQHVTLRPSPQRARVGETTRLLIRTFQTFPKATVFDLHMHDVQPISPTEEGLCLKHHEVQHLRIEYDRQLHILADSYSFPALRDVTFRCTHMMTIPPGLIHMLRHAFAAVRTLRIIYEHETLIDNDFAAALGEMSELQSLEMTKCSPATGFFRALAQPGKCPALGTLKLRDTLISTDDVSYELLGFIEGRRDAANRVARIQHLEAIALTPASFAVQLASALA</sequence>
<evidence type="ECO:0000313" key="1">
    <source>
        <dbReference type="EMBL" id="KZV89118.1"/>
    </source>
</evidence>
<proteinExistence type="predicted"/>
<gene>
    <name evidence="1" type="ORF">EXIGLDRAFT_721993</name>
</gene>
<protein>
    <submittedName>
        <fullName evidence="1">Uncharacterized protein</fullName>
    </submittedName>
</protein>
<keyword evidence="2" id="KW-1185">Reference proteome</keyword>
<name>A0A165FJZ2_EXIGL</name>
<dbReference type="InParanoid" id="A0A165FJZ2"/>
<evidence type="ECO:0000313" key="2">
    <source>
        <dbReference type="Proteomes" id="UP000077266"/>
    </source>
</evidence>
<dbReference type="SUPFAM" id="SSF52047">
    <property type="entry name" value="RNI-like"/>
    <property type="match status" value="1"/>
</dbReference>
<dbReference type="AlphaFoldDB" id="A0A165FJZ2"/>
<dbReference type="OrthoDB" id="3266451at2759"/>
<organism evidence="1 2">
    <name type="scientific">Exidia glandulosa HHB12029</name>
    <dbReference type="NCBI Taxonomy" id="1314781"/>
    <lineage>
        <taxon>Eukaryota</taxon>
        <taxon>Fungi</taxon>
        <taxon>Dikarya</taxon>
        <taxon>Basidiomycota</taxon>
        <taxon>Agaricomycotina</taxon>
        <taxon>Agaricomycetes</taxon>
        <taxon>Auriculariales</taxon>
        <taxon>Exidiaceae</taxon>
        <taxon>Exidia</taxon>
    </lineage>
</organism>
<dbReference type="EMBL" id="KV426081">
    <property type="protein sequence ID" value="KZV89118.1"/>
    <property type="molecule type" value="Genomic_DNA"/>
</dbReference>
<accession>A0A165FJZ2</accession>